<dbReference type="InterPro" id="IPR036770">
    <property type="entry name" value="Ankyrin_rpt-contain_sf"/>
</dbReference>
<dbReference type="SMART" id="SM00248">
    <property type="entry name" value="ANK"/>
    <property type="match status" value="2"/>
</dbReference>
<dbReference type="GO" id="GO:0005737">
    <property type="term" value="C:cytoplasm"/>
    <property type="evidence" value="ECO:0007669"/>
    <property type="project" value="InterPro"/>
</dbReference>
<dbReference type="SUPFAM" id="SSF50729">
    <property type="entry name" value="PH domain-like"/>
    <property type="match status" value="1"/>
</dbReference>
<comment type="caution">
    <text evidence="9">The sequence shown here is derived from an EMBL/GenBank/DDBJ whole genome shotgun (WGS) entry which is preliminary data.</text>
</comment>
<dbReference type="Pfam" id="PF00169">
    <property type="entry name" value="PH"/>
    <property type="match status" value="1"/>
</dbReference>
<feature type="domain" description="Arf-GAP" evidence="8">
    <location>
        <begin position="605"/>
        <end position="783"/>
    </location>
</feature>
<feature type="compositionally biased region" description="Low complexity" evidence="6">
    <location>
        <begin position="826"/>
        <end position="835"/>
    </location>
</feature>
<feature type="compositionally biased region" description="Pro residues" evidence="6">
    <location>
        <begin position="746"/>
        <end position="758"/>
    </location>
</feature>
<dbReference type="FunCoup" id="A0A2V0P1E9">
    <property type="interactions" value="1691"/>
</dbReference>
<dbReference type="InterPro" id="IPR001849">
    <property type="entry name" value="PH_domain"/>
</dbReference>
<feature type="compositionally biased region" description="Gly residues" evidence="6">
    <location>
        <begin position="836"/>
        <end position="864"/>
    </location>
</feature>
<keyword evidence="3" id="KW-0862">Zinc</keyword>
<evidence type="ECO:0000256" key="5">
    <source>
        <dbReference type="PROSITE-ProRule" id="PRU00288"/>
    </source>
</evidence>
<evidence type="ECO:0000256" key="4">
    <source>
        <dbReference type="PROSITE-ProRule" id="PRU00023"/>
    </source>
</evidence>
<dbReference type="Gene3D" id="1.25.40.20">
    <property type="entry name" value="Ankyrin repeat-containing domain"/>
    <property type="match status" value="1"/>
</dbReference>
<dbReference type="OrthoDB" id="545828at2759"/>
<evidence type="ECO:0000256" key="2">
    <source>
        <dbReference type="ARBA" id="ARBA00022771"/>
    </source>
</evidence>
<evidence type="ECO:0000256" key="1">
    <source>
        <dbReference type="ARBA" id="ARBA00022723"/>
    </source>
</evidence>
<dbReference type="Pfam" id="PF12796">
    <property type="entry name" value="Ank_2"/>
    <property type="match status" value="1"/>
</dbReference>
<organism evidence="9 10">
    <name type="scientific">Raphidocelis subcapitata</name>
    <dbReference type="NCBI Taxonomy" id="307507"/>
    <lineage>
        <taxon>Eukaryota</taxon>
        <taxon>Viridiplantae</taxon>
        <taxon>Chlorophyta</taxon>
        <taxon>core chlorophytes</taxon>
        <taxon>Chlorophyceae</taxon>
        <taxon>CS clade</taxon>
        <taxon>Sphaeropleales</taxon>
        <taxon>Selenastraceae</taxon>
        <taxon>Raphidocelis</taxon>
    </lineage>
</organism>
<accession>A0A2V0P1E9</accession>
<feature type="region of interest" description="Disordered" evidence="6">
    <location>
        <begin position="481"/>
        <end position="600"/>
    </location>
</feature>
<evidence type="ECO:0000313" key="10">
    <source>
        <dbReference type="Proteomes" id="UP000247498"/>
    </source>
</evidence>
<keyword evidence="1" id="KW-0479">Metal-binding</keyword>
<proteinExistence type="predicted"/>
<feature type="compositionally biased region" description="Low complexity" evidence="6">
    <location>
        <begin position="508"/>
        <end position="532"/>
    </location>
</feature>
<dbReference type="InterPro" id="IPR027267">
    <property type="entry name" value="AH/BAR_dom_sf"/>
</dbReference>
<dbReference type="GO" id="GO:0008270">
    <property type="term" value="F:zinc ion binding"/>
    <property type="evidence" value="ECO:0007669"/>
    <property type="project" value="UniProtKB-KW"/>
</dbReference>
<keyword evidence="2 5" id="KW-0863">Zinc-finger</keyword>
<dbReference type="PRINTS" id="PR00405">
    <property type="entry name" value="REVINTRACTNG"/>
</dbReference>
<evidence type="ECO:0000256" key="6">
    <source>
        <dbReference type="SAM" id="MobiDB-lite"/>
    </source>
</evidence>
<reference evidence="9 10" key="1">
    <citation type="journal article" date="2018" name="Sci. Rep.">
        <title>Raphidocelis subcapitata (=Pseudokirchneriella subcapitata) provides an insight into genome evolution and environmental adaptations in the Sphaeropleales.</title>
        <authorList>
            <person name="Suzuki S."/>
            <person name="Yamaguchi H."/>
            <person name="Nakajima N."/>
            <person name="Kawachi M."/>
        </authorList>
    </citation>
    <scope>NUCLEOTIDE SEQUENCE [LARGE SCALE GENOMIC DNA]</scope>
    <source>
        <strain evidence="9 10">NIES-35</strain>
    </source>
</reference>
<dbReference type="InterPro" id="IPR038508">
    <property type="entry name" value="ArfGAP_dom_sf"/>
</dbReference>
<dbReference type="CDD" id="cd08204">
    <property type="entry name" value="ArfGap"/>
    <property type="match status" value="1"/>
</dbReference>
<dbReference type="Gene3D" id="1.10.220.150">
    <property type="entry name" value="Arf GTPase activating protein"/>
    <property type="match status" value="1"/>
</dbReference>
<dbReference type="PROSITE" id="PS50297">
    <property type="entry name" value="ANK_REP_REGION"/>
    <property type="match status" value="2"/>
</dbReference>
<dbReference type="PANTHER" id="PTHR23180">
    <property type="entry name" value="CENTAURIN/ARF"/>
    <property type="match status" value="1"/>
</dbReference>
<dbReference type="InterPro" id="IPR037278">
    <property type="entry name" value="ARFGAP/RecO"/>
</dbReference>
<feature type="repeat" description="ANK" evidence="4">
    <location>
        <begin position="875"/>
        <end position="904"/>
    </location>
</feature>
<name>A0A2V0P1E9_9CHLO</name>
<evidence type="ECO:0000259" key="7">
    <source>
        <dbReference type="PROSITE" id="PS50003"/>
    </source>
</evidence>
<dbReference type="Pfam" id="PF01412">
    <property type="entry name" value="ArfGap"/>
    <property type="match status" value="1"/>
</dbReference>
<feature type="compositionally biased region" description="Gly residues" evidence="6">
    <location>
        <begin position="542"/>
        <end position="556"/>
    </location>
</feature>
<dbReference type="STRING" id="307507.A0A2V0P1E9"/>
<dbReference type="AlphaFoldDB" id="A0A2V0P1E9"/>
<dbReference type="SUPFAM" id="SSF103657">
    <property type="entry name" value="BAR/IMD domain-like"/>
    <property type="match status" value="1"/>
</dbReference>
<feature type="compositionally biased region" description="Gly residues" evidence="6">
    <location>
        <begin position="573"/>
        <end position="600"/>
    </location>
</feature>
<dbReference type="InterPro" id="IPR004148">
    <property type="entry name" value="BAR_dom"/>
</dbReference>
<keyword evidence="4" id="KW-0040">ANK repeat</keyword>
<dbReference type="SMART" id="SM00233">
    <property type="entry name" value="PH"/>
    <property type="match status" value="1"/>
</dbReference>
<dbReference type="EMBL" id="BDRX01000034">
    <property type="protein sequence ID" value="GBF92752.1"/>
    <property type="molecule type" value="Genomic_DNA"/>
</dbReference>
<keyword evidence="10" id="KW-1185">Reference proteome</keyword>
<dbReference type="Proteomes" id="UP000247498">
    <property type="component" value="Unassembled WGS sequence"/>
</dbReference>
<dbReference type="Gene3D" id="1.20.1270.60">
    <property type="entry name" value="Arfaptin homology (AH) domain/BAR domain"/>
    <property type="match status" value="1"/>
</dbReference>
<dbReference type="InterPro" id="IPR002110">
    <property type="entry name" value="Ankyrin_rpt"/>
</dbReference>
<dbReference type="Gene3D" id="2.30.29.30">
    <property type="entry name" value="Pleckstrin-homology domain (PH domain)/Phosphotyrosine-binding domain (PTB)"/>
    <property type="match status" value="1"/>
</dbReference>
<feature type="region of interest" description="Disordered" evidence="6">
    <location>
        <begin position="826"/>
        <end position="864"/>
    </location>
</feature>
<dbReference type="InterPro" id="IPR011993">
    <property type="entry name" value="PH-like_dom_sf"/>
</dbReference>
<sequence length="968" mass="98631">MALSHDVDDVFEFPLPLDNTPMLKQQVDEMEASAKRLKDRVSALLAGAKKYRDGITAMHEAQLAFAAALTEFGGGSDEESLHLGSAVMSQFIKVFRELAGFYEFLRTQLDLGLIERLQKDWLEGTLAAQREERRRHDRKAAEYDAARVKHQALKKVTKREVLERSHSDLAAARCAEEAARFDLARRIAEVELSKRYGFMELVVSAVHAHLMFFRNGSETLGRLEGPINDALAIGEALRGREAARMRDLEGMISARREAADRREALIAAEVASLEGGSGTGSGSGASGGGASSAGAAGGEGGTGGAPSGAAAGSPCAAAAPAPPATLQGGPIQMRSSNSELLADIERLIGATRTSGGVQVTIIKQGYLSKRSQGKSRAEFKRRYFVLDSNGMLYYYSHKADSLMQLSRSVRPKNTLPLLTSTVKMDADDPGVRCAFRVVSPEGTYTLQAESEFERSEWIAALQSVINTLLSGEVDMDALPRVPVRPTHSRTGSHADAVLAGGGSGGPAGLRRASHTSGSGAGPGSSQPGTPAADVALASIASGDGGDASGSDGGGGAEGHHPQQARVPSRLSGAKGGGGSAGAHGGGEAAGHGEGGGAAAATGGGSVMLERLRAIPGNRRCVDCGAPDPDWASLNLGVLMCIECSGVHRQLGVQVSKVRSCTLDVRAWEPPVLAVFEAVGNAYANSVWEAALPATAAGAGAAAGAAASSSGVGGPGAEAGASGVPCDGGGGGGAAGGGAALAAAGAGPPPPARPAPSAPLPDKARFIRDKYAARAYVGPLPREAAQARLWDAVAARDVRGAVAALAAGADINAPYRTPRAQRLVAEAATRASAGDARAGGGSGDGGGGGGEGGSGSGSGSGSGDGGGATTVCGCVTVLHLASVSGDIPMMEFLLQNGASWQHTDAHGRTPLHYAVLHDSAEAAKLLMRRGGDGSELQQRARDTRGRTPMDLAMLKGRVTDEELFLLLSG</sequence>
<gene>
    <name evidence="9" type="ORF">Rsub_05121</name>
</gene>
<dbReference type="PANTHER" id="PTHR23180:SF160">
    <property type="entry name" value="ADP-RIBOSYLATION FACTOR GTPASE-ACTIVATING PROTEIN EFFECTOR PROTEIN 1"/>
    <property type="match status" value="1"/>
</dbReference>
<dbReference type="PROSITE" id="PS50088">
    <property type="entry name" value="ANK_REPEAT"/>
    <property type="match status" value="2"/>
</dbReference>
<dbReference type="GO" id="GO:0005096">
    <property type="term" value="F:GTPase activator activity"/>
    <property type="evidence" value="ECO:0007669"/>
    <property type="project" value="InterPro"/>
</dbReference>
<dbReference type="InterPro" id="IPR045258">
    <property type="entry name" value="ACAP1/2/3-like"/>
</dbReference>
<dbReference type="SUPFAM" id="SSF57863">
    <property type="entry name" value="ArfGap/RecO-like zinc finger"/>
    <property type="match status" value="1"/>
</dbReference>
<dbReference type="SUPFAM" id="SSF48403">
    <property type="entry name" value="Ankyrin repeat"/>
    <property type="match status" value="1"/>
</dbReference>
<feature type="region of interest" description="Disordered" evidence="6">
    <location>
        <begin position="736"/>
        <end position="760"/>
    </location>
</feature>
<feature type="repeat" description="ANK" evidence="4">
    <location>
        <begin position="905"/>
        <end position="937"/>
    </location>
</feature>
<evidence type="ECO:0000256" key="3">
    <source>
        <dbReference type="ARBA" id="ARBA00022833"/>
    </source>
</evidence>
<dbReference type="InterPro" id="IPR001164">
    <property type="entry name" value="ArfGAP_dom"/>
</dbReference>
<feature type="compositionally biased region" description="Gly residues" evidence="6">
    <location>
        <begin position="275"/>
        <end position="306"/>
    </location>
</feature>
<evidence type="ECO:0000313" key="9">
    <source>
        <dbReference type="EMBL" id="GBF92752.1"/>
    </source>
</evidence>
<dbReference type="Pfam" id="PF16746">
    <property type="entry name" value="BAR_3"/>
    <property type="match status" value="1"/>
</dbReference>
<feature type="compositionally biased region" description="Low complexity" evidence="6">
    <location>
        <begin position="307"/>
        <end position="330"/>
    </location>
</feature>
<feature type="domain" description="PH" evidence="7">
    <location>
        <begin position="360"/>
        <end position="466"/>
    </location>
</feature>
<protein>
    <submittedName>
        <fullName evidence="9">Uncharacterized protein</fullName>
    </submittedName>
</protein>
<dbReference type="InParanoid" id="A0A2V0P1E9"/>
<dbReference type="SMART" id="SM00105">
    <property type="entry name" value="ArfGap"/>
    <property type="match status" value="1"/>
</dbReference>
<dbReference type="PROSITE" id="PS50115">
    <property type="entry name" value="ARFGAP"/>
    <property type="match status" value="1"/>
</dbReference>
<dbReference type="PROSITE" id="PS50003">
    <property type="entry name" value="PH_DOMAIN"/>
    <property type="match status" value="1"/>
</dbReference>
<feature type="region of interest" description="Disordered" evidence="6">
    <location>
        <begin position="274"/>
        <end position="332"/>
    </location>
</feature>
<evidence type="ECO:0000259" key="8">
    <source>
        <dbReference type="PROSITE" id="PS50115"/>
    </source>
</evidence>